<dbReference type="PANTHER" id="PTHR46696:SF1">
    <property type="entry name" value="CYTOCHROME P450 YJIB-RELATED"/>
    <property type="match status" value="1"/>
</dbReference>
<evidence type="ECO:0000313" key="2">
    <source>
        <dbReference type="EMBL" id="MBU8867797.1"/>
    </source>
</evidence>
<dbReference type="Proteomes" id="UP000824166">
    <property type="component" value="Unassembled WGS sequence"/>
</dbReference>
<evidence type="ECO:0000256" key="1">
    <source>
        <dbReference type="ARBA" id="ARBA00010617"/>
    </source>
</evidence>
<name>A0ABS6I8T6_9MICC</name>
<accession>A0ABS6I8T6</accession>
<comment type="caution">
    <text evidence="2">The sequence shown here is derived from an EMBL/GenBank/DDBJ whole genome shotgun (WGS) entry which is preliminary data.</text>
</comment>
<gene>
    <name evidence="2" type="ORF">KSW38_16030</name>
</gene>
<dbReference type="InterPro" id="IPR001128">
    <property type="entry name" value="Cyt_P450"/>
</dbReference>
<comment type="similarity">
    <text evidence="1">Belongs to the cytochrome P450 family.</text>
</comment>
<keyword evidence="3" id="KW-1185">Reference proteome</keyword>
<dbReference type="RefSeq" id="WP_216925918.1">
    <property type="nucleotide sequence ID" value="NZ_JAHOPC010000010.1"/>
</dbReference>
<organism evidence="2 3">
    <name type="scientific">Paenarthrobacter aromaticivorans</name>
    <dbReference type="NCBI Taxonomy" id="2849150"/>
    <lineage>
        <taxon>Bacteria</taxon>
        <taxon>Bacillati</taxon>
        <taxon>Actinomycetota</taxon>
        <taxon>Actinomycetes</taxon>
        <taxon>Micrococcales</taxon>
        <taxon>Micrococcaceae</taxon>
        <taxon>Paenarthrobacter</taxon>
    </lineage>
</organism>
<dbReference type="PANTHER" id="PTHR46696">
    <property type="entry name" value="P450, PUTATIVE (EUROFUNG)-RELATED"/>
    <property type="match status" value="1"/>
</dbReference>
<dbReference type="EMBL" id="JAHOPC010000010">
    <property type="protein sequence ID" value="MBU8867797.1"/>
    <property type="molecule type" value="Genomic_DNA"/>
</dbReference>
<reference evidence="2 3" key="1">
    <citation type="submission" date="2021-06" db="EMBL/GenBank/DDBJ databases">
        <authorList>
            <person name="Jeong J.W."/>
        </authorList>
    </citation>
    <scope>NUCLEOTIDE SEQUENCE [LARGE SCALE GENOMIC DNA]</scope>
    <source>
        <strain evidence="2 3">MMS21-TAE1-1</strain>
    </source>
</reference>
<evidence type="ECO:0000313" key="3">
    <source>
        <dbReference type="Proteomes" id="UP000824166"/>
    </source>
</evidence>
<sequence length="401" mass="44586">MTTTQQSITAPPGVDLLPWRDPEFVKAPWPWFARVREEYPILKLENGTIIVSRYDDVTEHLKNPSLVAVPPEGIGDSPWASNLNSVLLTEGETHTRIHKSFRKWLTPKATKGMGEVAAESARAALDRIGPDGIINAHRDLGVQPAQDAMAMALGIPREDGLPYILATNQTMDSLGWEPTEDEKTRAWEGFGFMMFNADRLIKEKRKNPGDGLLDAMIDITDEGGLTDRELKESIQILWGSAAHNPGYCMASALADLAAYPEAWKEYRENTDARTAIINEAFRRALPEVLVDRYTTESYEIRGVQIPANTQVRFILGAAVRDPEVFRDPDGFDWTRPPAASMAIAFGAGTHSCCGQGVARVEMRAVLDVLAERMENIEVIGEPEWVFSDRHRNCEGLTVRLS</sequence>
<dbReference type="Pfam" id="PF00067">
    <property type="entry name" value="p450"/>
    <property type="match status" value="1"/>
</dbReference>
<protein>
    <submittedName>
        <fullName evidence="2">Cytochrome P450</fullName>
    </submittedName>
</protein>
<proteinExistence type="inferred from homology"/>